<dbReference type="Pfam" id="PF00172">
    <property type="entry name" value="Zn_clus"/>
    <property type="match status" value="1"/>
</dbReference>
<evidence type="ECO:0000256" key="1">
    <source>
        <dbReference type="ARBA" id="ARBA00004141"/>
    </source>
</evidence>
<dbReference type="PROSITE" id="PS50048">
    <property type="entry name" value="ZN2_CY6_FUNGAL_2"/>
    <property type="match status" value="1"/>
</dbReference>
<feature type="compositionally biased region" description="Basic and acidic residues" evidence="6">
    <location>
        <begin position="377"/>
        <end position="387"/>
    </location>
</feature>
<dbReference type="VEuPathDB" id="FungiDB:yc1106_06718"/>
<dbReference type="AlphaFoldDB" id="A0A9Q8ZDG2"/>
<dbReference type="Gene3D" id="4.10.240.10">
    <property type="entry name" value="Zn(2)-C6 fungal-type DNA-binding domain"/>
    <property type="match status" value="1"/>
</dbReference>
<dbReference type="InterPro" id="IPR007568">
    <property type="entry name" value="RTA1"/>
</dbReference>
<evidence type="ECO:0000256" key="7">
    <source>
        <dbReference type="SAM" id="Phobius"/>
    </source>
</evidence>
<evidence type="ECO:0000259" key="8">
    <source>
        <dbReference type="PROSITE" id="PS50048"/>
    </source>
</evidence>
<feature type="compositionally biased region" description="Acidic residues" evidence="6">
    <location>
        <begin position="699"/>
        <end position="708"/>
    </location>
</feature>
<dbReference type="GO" id="GO:0000324">
    <property type="term" value="C:fungal-type vacuole"/>
    <property type="evidence" value="ECO:0007669"/>
    <property type="project" value="TreeGrafter"/>
</dbReference>
<evidence type="ECO:0000256" key="6">
    <source>
        <dbReference type="SAM" id="MobiDB-lite"/>
    </source>
</evidence>
<feature type="compositionally biased region" description="Low complexity" evidence="6">
    <location>
        <begin position="726"/>
        <end position="740"/>
    </location>
</feature>
<protein>
    <recommendedName>
        <fullName evidence="8">Zn(2)-C6 fungal-type domain-containing protein</fullName>
    </recommendedName>
</protein>
<dbReference type="GO" id="GO:0008270">
    <property type="term" value="F:zinc ion binding"/>
    <property type="evidence" value="ECO:0007669"/>
    <property type="project" value="InterPro"/>
</dbReference>
<comment type="subcellular location">
    <subcellularLocation>
        <location evidence="1">Membrane</location>
        <topology evidence="1">Multi-pass membrane protein</topology>
    </subcellularLocation>
</comment>
<gene>
    <name evidence="9" type="ORF">yc1106_06718</name>
</gene>
<keyword evidence="4 7" id="KW-0472">Membrane</keyword>
<feature type="domain" description="Zn(2)-C6 fungal-type" evidence="8">
    <location>
        <begin position="500"/>
        <end position="530"/>
    </location>
</feature>
<name>A0A9Q8ZDG2_CURCL</name>
<dbReference type="InterPro" id="IPR001138">
    <property type="entry name" value="Zn2Cys6_DnaBD"/>
</dbReference>
<feature type="transmembrane region" description="Helical" evidence="7">
    <location>
        <begin position="61"/>
        <end position="81"/>
    </location>
</feature>
<keyword evidence="3 7" id="KW-1133">Transmembrane helix</keyword>
<evidence type="ECO:0000256" key="4">
    <source>
        <dbReference type="ARBA" id="ARBA00023136"/>
    </source>
</evidence>
<proteinExistence type="predicted"/>
<dbReference type="Pfam" id="PF11905">
    <property type="entry name" value="DUF3425"/>
    <property type="match status" value="1"/>
</dbReference>
<dbReference type="PROSITE" id="PS00463">
    <property type="entry name" value="ZN2_CY6_FUNGAL_1"/>
    <property type="match status" value="1"/>
</dbReference>
<dbReference type="Proteomes" id="UP001056012">
    <property type="component" value="Chromosome 5"/>
</dbReference>
<dbReference type="OrthoDB" id="2985014at2759"/>
<feature type="transmembrane region" description="Helical" evidence="7">
    <location>
        <begin position="132"/>
        <end position="151"/>
    </location>
</feature>
<feature type="region of interest" description="Disordered" evidence="6">
    <location>
        <begin position="373"/>
        <end position="425"/>
    </location>
</feature>
<dbReference type="Pfam" id="PF04479">
    <property type="entry name" value="RTA1"/>
    <property type="match status" value="1"/>
</dbReference>
<dbReference type="InterPro" id="IPR021833">
    <property type="entry name" value="DUF3425"/>
</dbReference>
<feature type="compositionally biased region" description="Polar residues" evidence="6">
    <location>
        <begin position="609"/>
        <end position="661"/>
    </location>
</feature>
<feature type="transmembrane region" description="Helical" evidence="7">
    <location>
        <begin position="93"/>
        <end position="112"/>
    </location>
</feature>
<dbReference type="SMART" id="SM00066">
    <property type="entry name" value="GAL4"/>
    <property type="match status" value="1"/>
</dbReference>
<dbReference type="InterPro" id="IPR036864">
    <property type="entry name" value="Zn2-C6_fun-type_DNA-bd_sf"/>
</dbReference>
<evidence type="ECO:0000313" key="9">
    <source>
        <dbReference type="EMBL" id="USP79444.1"/>
    </source>
</evidence>
<feature type="region of interest" description="Disordered" evidence="6">
    <location>
        <begin position="595"/>
        <end position="747"/>
    </location>
</feature>
<sequence>MTIPPPAPDSCTQVGPEPCTVERTILGYYPDIGVNAAYAGFFGLCALLHIALGLRYKTWSYAAALSLGCVGEAVGYVGRIIMWDNPYDQAGFQMQICCLIISPAFISAGIYLTLKHLVINFGESWSRIRPAWYTYIFIAGDLVSLVLQGVGGGLAATADFGSEEQDIGTDIMIAGVIWQVVTLTVFGFLLIEYGIRTYRHRQELSAEAKTLLAKKSFRCFIFAIALAFFTIFARCVYRIPELAFGWRSELMREELDFIILEGAMIVTAVTVLTVFHPGYCFPALSSRGNKTKSIRGKSIYEDEDVEMMPARTQPCTAEASPAAEAQKQQSTVGGPFCNLTAVFWLSSQAVDVLGILRQPDSTMFFVGALNRGSAPGRDSRCTEQDKRHEKHKRRNSEASLAGERGPRHRNVATRPSDAAIPPGPPPHWRELVAHRQASPGSTTIINLGASANCNTSPTPRLPAEMDLSDRWQTIAPASDEPGQRRAAPDRRKRRQAVAVACVHCRNGKAKCDGTRPRCNRCKDNDLICQYDVAEGVSRAERMKIMKRDSITGELEDLKRIVTSLRSGTDDQAAAILARLRLGETPEDVAKSLSLASSPAAGAQPPSLLGQESTDTSGSAMSHESNLDPSKQPSKFRQGSVPSLTSPTSQTHAWSPSANLSQPAFPHPVVGKQPGGGDEQPFLCPLFDRDDYLLPKADTDGESDDEDLEERTIDPRLTQQVSSFDLRPIPSSSKRSSISQRRSPHRQNRVRSIYPTHLAGRQPMVNTIRIHPNLDIRSFFDNTFFSTDAESSKHPSETQQTRSSNLFVPTWAMLPINTVPDPGSLKRTVPNILQEAANLIKNGRPVEDIIEKHPNIAALFDEGAFNNSGILSKWAVGMVHGVHLKGNTFTCFGSMYVFWILIRWMISPSPETYNAMPEWLRPTPNQLFMPHINIVDFIVWPAFRELAAQIPAMQERMEWLMDMSLGIQCDWSFPTSEALCKNDETGQTDLSEPAKQVIRDLTSWSVGPSFRGYVSNADSYVRIRTEGY</sequence>
<feature type="transmembrane region" description="Helical" evidence="7">
    <location>
        <begin position="171"/>
        <end position="195"/>
    </location>
</feature>
<accession>A0A9Q8ZDG2</accession>
<dbReference type="SUPFAM" id="SSF57701">
    <property type="entry name" value="Zn2/Cys6 DNA-binding domain"/>
    <property type="match status" value="1"/>
</dbReference>
<evidence type="ECO:0000256" key="2">
    <source>
        <dbReference type="ARBA" id="ARBA00022692"/>
    </source>
</evidence>
<feature type="transmembrane region" description="Helical" evidence="7">
    <location>
        <begin position="36"/>
        <end position="54"/>
    </location>
</feature>
<keyword evidence="2 7" id="KW-0812">Transmembrane</keyword>
<dbReference type="GO" id="GO:0005886">
    <property type="term" value="C:plasma membrane"/>
    <property type="evidence" value="ECO:0007669"/>
    <property type="project" value="TreeGrafter"/>
</dbReference>
<organism evidence="9 10">
    <name type="scientific">Curvularia clavata</name>
    <dbReference type="NCBI Taxonomy" id="95742"/>
    <lineage>
        <taxon>Eukaryota</taxon>
        <taxon>Fungi</taxon>
        <taxon>Dikarya</taxon>
        <taxon>Ascomycota</taxon>
        <taxon>Pezizomycotina</taxon>
        <taxon>Dothideomycetes</taxon>
        <taxon>Pleosporomycetidae</taxon>
        <taxon>Pleosporales</taxon>
        <taxon>Pleosporineae</taxon>
        <taxon>Pleosporaceae</taxon>
        <taxon>Curvularia</taxon>
    </lineage>
</organism>
<evidence type="ECO:0000256" key="3">
    <source>
        <dbReference type="ARBA" id="ARBA00022989"/>
    </source>
</evidence>
<feature type="compositionally biased region" description="Low complexity" evidence="6">
    <location>
        <begin position="595"/>
        <end position="608"/>
    </location>
</feature>
<keyword evidence="5" id="KW-0539">Nucleus</keyword>
<dbReference type="PANTHER" id="PTHR31465:SF8">
    <property type="entry name" value="DOMAIN PROTEIN, PUTATIVE (AFU_ORTHOLOGUE AFUA_6G14140)-RELATED"/>
    <property type="match status" value="1"/>
</dbReference>
<feature type="transmembrane region" description="Helical" evidence="7">
    <location>
        <begin position="216"/>
        <end position="237"/>
    </location>
</feature>
<evidence type="ECO:0000313" key="10">
    <source>
        <dbReference type="Proteomes" id="UP001056012"/>
    </source>
</evidence>
<dbReference type="GO" id="GO:0000981">
    <property type="term" value="F:DNA-binding transcription factor activity, RNA polymerase II-specific"/>
    <property type="evidence" value="ECO:0007669"/>
    <property type="project" value="InterPro"/>
</dbReference>
<keyword evidence="10" id="KW-1185">Reference proteome</keyword>
<evidence type="ECO:0000256" key="5">
    <source>
        <dbReference type="ARBA" id="ARBA00023242"/>
    </source>
</evidence>
<dbReference type="CDD" id="cd00067">
    <property type="entry name" value="GAL4"/>
    <property type="match status" value="1"/>
</dbReference>
<feature type="compositionally biased region" description="Basic and acidic residues" evidence="6">
    <location>
        <begin position="686"/>
        <end position="698"/>
    </location>
</feature>
<dbReference type="PANTHER" id="PTHR31465">
    <property type="entry name" value="PROTEIN RTA1-RELATED"/>
    <property type="match status" value="1"/>
</dbReference>
<dbReference type="EMBL" id="CP089278">
    <property type="protein sequence ID" value="USP79444.1"/>
    <property type="molecule type" value="Genomic_DNA"/>
</dbReference>
<reference evidence="9" key="1">
    <citation type="submission" date="2021-12" db="EMBL/GenBank/DDBJ databases">
        <title>Curvularia clavata genome.</title>
        <authorList>
            <person name="Cao Y."/>
        </authorList>
    </citation>
    <scope>NUCLEOTIDE SEQUENCE</scope>
    <source>
        <strain evidence="9">Yc1106</strain>
    </source>
</reference>